<dbReference type="Proteomes" id="UP000316988">
    <property type="component" value="Unassembled WGS sequence"/>
</dbReference>
<name>A0A554SP29_9ACTN</name>
<reference evidence="1 2" key="1">
    <citation type="submission" date="2019-07" db="EMBL/GenBank/DDBJ databases">
        <authorList>
            <person name="Zhao L.H."/>
        </authorList>
    </citation>
    <scope>NUCLEOTIDE SEQUENCE [LARGE SCALE GENOMIC DNA]</scope>
    <source>
        <strain evidence="1 2">Co35</strain>
    </source>
</reference>
<gene>
    <name evidence="1" type="ORF">FNM00_00525</name>
</gene>
<organism evidence="1 2">
    <name type="scientific">Aeromicrobium piscarium</name>
    <dbReference type="NCBI Taxonomy" id="2590901"/>
    <lineage>
        <taxon>Bacteria</taxon>
        <taxon>Bacillati</taxon>
        <taxon>Actinomycetota</taxon>
        <taxon>Actinomycetes</taxon>
        <taxon>Propionibacteriales</taxon>
        <taxon>Nocardioidaceae</taxon>
        <taxon>Aeromicrobium</taxon>
    </lineage>
</organism>
<keyword evidence="2" id="KW-1185">Reference proteome</keyword>
<dbReference type="AlphaFoldDB" id="A0A554SP29"/>
<dbReference type="EMBL" id="VLNT01000001">
    <property type="protein sequence ID" value="TSD68115.1"/>
    <property type="molecule type" value="Genomic_DNA"/>
</dbReference>
<proteinExistence type="predicted"/>
<comment type="caution">
    <text evidence="1">The sequence shown here is derived from an EMBL/GenBank/DDBJ whole genome shotgun (WGS) entry which is preliminary data.</text>
</comment>
<evidence type="ECO:0000313" key="2">
    <source>
        <dbReference type="Proteomes" id="UP000316988"/>
    </source>
</evidence>
<protein>
    <submittedName>
        <fullName evidence="1">Uncharacterized protein</fullName>
    </submittedName>
</protein>
<evidence type="ECO:0000313" key="1">
    <source>
        <dbReference type="EMBL" id="TSD68115.1"/>
    </source>
</evidence>
<dbReference type="RefSeq" id="WP_143911063.1">
    <property type="nucleotide sequence ID" value="NZ_VLNT01000001.1"/>
</dbReference>
<accession>A0A554SP29</accession>
<sequence>MTPLEELHEAIVKFARETSDCEEGCSVIVPTAVVTWEELHFADGDQANRFRYSQTGDSISMSSAIGLLDLGKSKVTDDILGGDDDE</sequence>